<sequence>MKGTVIFDGLASAEFNIRSGVKQGCISAPTLFGIFFAVMLKNAFGPATEGIYLRTRTDGKLFNLSRLIPKTKTQLKFLRDFFGKTSGLPLA</sequence>
<evidence type="ECO:0000313" key="2">
    <source>
        <dbReference type="Proteomes" id="UP001292094"/>
    </source>
</evidence>
<accession>A0AAE1Q970</accession>
<reference evidence="1" key="1">
    <citation type="submission" date="2023-11" db="EMBL/GenBank/DDBJ databases">
        <title>Genome assemblies of two species of porcelain crab, Petrolisthes cinctipes and Petrolisthes manimaculis (Anomura: Porcellanidae).</title>
        <authorList>
            <person name="Angst P."/>
        </authorList>
    </citation>
    <scope>NUCLEOTIDE SEQUENCE</scope>
    <source>
        <strain evidence="1">PB745_02</strain>
        <tissue evidence="1">Gill</tissue>
    </source>
</reference>
<proteinExistence type="predicted"/>
<dbReference type="AlphaFoldDB" id="A0AAE1Q970"/>
<gene>
    <name evidence="1" type="ORF">Pmani_007295</name>
</gene>
<evidence type="ECO:0000313" key="1">
    <source>
        <dbReference type="EMBL" id="KAK4321913.1"/>
    </source>
</evidence>
<dbReference type="EMBL" id="JAWZYT010000553">
    <property type="protein sequence ID" value="KAK4321913.1"/>
    <property type="molecule type" value="Genomic_DNA"/>
</dbReference>
<comment type="caution">
    <text evidence="1">The sequence shown here is derived from an EMBL/GenBank/DDBJ whole genome shotgun (WGS) entry which is preliminary data.</text>
</comment>
<dbReference type="Proteomes" id="UP001292094">
    <property type="component" value="Unassembled WGS sequence"/>
</dbReference>
<name>A0AAE1Q970_9EUCA</name>
<organism evidence="1 2">
    <name type="scientific">Petrolisthes manimaculis</name>
    <dbReference type="NCBI Taxonomy" id="1843537"/>
    <lineage>
        <taxon>Eukaryota</taxon>
        <taxon>Metazoa</taxon>
        <taxon>Ecdysozoa</taxon>
        <taxon>Arthropoda</taxon>
        <taxon>Crustacea</taxon>
        <taxon>Multicrustacea</taxon>
        <taxon>Malacostraca</taxon>
        <taxon>Eumalacostraca</taxon>
        <taxon>Eucarida</taxon>
        <taxon>Decapoda</taxon>
        <taxon>Pleocyemata</taxon>
        <taxon>Anomura</taxon>
        <taxon>Galatheoidea</taxon>
        <taxon>Porcellanidae</taxon>
        <taxon>Petrolisthes</taxon>
    </lineage>
</organism>
<evidence type="ECO:0008006" key="3">
    <source>
        <dbReference type="Google" id="ProtNLM"/>
    </source>
</evidence>
<keyword evidence="2" id="KW-1185">Reference proteome</keyword>
<protein>
    <recommendedName>
        <fullName evidence="3">Reverse transcriptase domain-containing protein</fullName>
    </recommendedName>
</protein>